<protein>
    <submittedName>
        <fullName evidence="1">Uncharacterized protein</fullName>
    </submittedName>
</protein>
<proteinExistence type="predicted"/>
<accession>A0ABP0VIH2</accession>
<organism evidence="1 2">
    <name type="scientific">Sphagnum jensenii</name>
    <dbReference type="NCBI Taxonomy" id="128206"/>
    <lineage>
        <taxon>Eukaryota</taxon>
        <taxon>Viridiplantae</taxon>
        <taxon>Streptophyta</taxon>
        <taxon>Embryophyta</taxon>
        <taxon>Bryophyta</taxon>
        <taxon>Sphagnophytina</taxon>
        <taxon>Sphagnopsida</taxon>
        <taxon>Sphagnales</taxon>
        <taxon>Sphagnaceae</taxon>
        <taxon>Sphagnum</taxon>
    </lineage>
</organism>
<reference evidence="1" key="1">
    <citation type="submission" date="2024-02" db="EMBL/GenBank/DDBJ databases">
        <authorList>
            <consortium name="ELIXIR-Norway"/>
            <consortium name="Elixir Norway"/>
        </authorList>
    </citation>
    <scope>NUCLEOTIDE SEQUENCE</scope>
</reference>
<evidence type="ECO:0000313" key="1">
    <source>
        <dbReference type="EMBL" id="CAK9253756.1"/>
    </source>
</evidence>
<dbReference type="EMBL" id="CAXAQS010000931">
    <property type="protein sequence ID" value="CAK9253756.1"/>
    <property type="molecule type" value="Genomic_DNA"/>
</dbReference>
<dbReference type="Proteomes" id="UP001497444">
    <property type="component" value="Unassembled WGS sequence"/>
</dbReference>
<sequence length="118" mass="13609">MSSSSNEDIPIKLAQEIREHRIIRRFDFSTVPEGPHRGAVILRALGFGVVRLTMVAEVRDLDADKLFKIAKLNLRDRAREWLRRLHPAPADWIKLRTLILQKYGNVDVDDIRAKLDAI</sequence>
<keyword evidence="2" id="KW-1185">Reference proteome</keyword>
<comment type="caution">
    <text evidence="1">The sequence shown here is derived from an EMBL/GenBank/DDBJ whole genome shotgun (WGS) entry which is preliminary data.</text>
</comment>
<name>A0ABP0VIH2_9BRYO</name>
<evidence type="ECO:0000313" key="2">
    <source>
        <dbReference type="Proteomes" id="UP001497444"/>
    </source>
</evidence>
<gene>
    <name evidence="1" type="ORF">CSSPJE1EN1_LOCUS29134</name>
</gene>